<dbReference type="InterPro" id="IPR000157">
    <property type="entry name" value="TIR_dom"/>
</dbReference>
<evidence type="ECO:0000256" key="2">
    <source>
        <dbReference type="ARBA" id="ARBA00009634"/>
    </source>
</evidence>
<dbReference type="PRINTS" id="PR01537">
    <property type="entry name" value="INTRLKN1R1F"/>
</dbReference>
<comment type="caution">
    <text evidence="20">The sequence shown here is derived from an EMBL/GenBank/DDBJ whole genome shotgun (WGS) entry which is preliminary data.</text>
</comment>
<feature type="compositionally biased region" description="Low complexity" evidence="16">
    <location>
        <begin position="882"/>
        <end position="894"/>
    </location>
</feature>
<name>A0A8T2LG39_ASTMX</name>
<evidence type="ECO:0000256" key="5">
    <source>
        <dbReference type="ARBA" id="ARBA00022692"/>
    </source>
</evidence>
<dbReference type="InterPro" id="IPR035963">
    <property type="entry name" value="FERM_2"/>
</dbReference>
<evidence type="ECO:0000256" key="10">
    <source>
        <dbReference type="ARBA" id="ARBA00022989"/>
    </source>
</evidence>
<dbReference type="SUPFAM" id="SSF52200">
    <property type="entry name" value="Toll/Interleukin receptor TIR domain"/>
    <property type="match status" value="1"/>
</dbReference>
<comment type="similarity">
    <text evidence="2">Belongs to the Toll-like receptor family.</text>
</comment>
<feature type="compositionally biased region" description="Polar residues" evidence="16">
    <location>
        <begin position="859"/>
        <end position="881"/>
    </location>
</feature>
<keyword evidence="14" id="KW-0395">Inflammatory response</keyword>
<dbReference type="InterPro" id="IPR032675">
    <property type="entry name" value="LRR_dom_sf"/>
</dbReference>
<dbReference type="GO" id="GO:0006954">
    <property type="term" value="P:inflammatory response"/>
    <property type="evidence" value="ECO:0007669"/>
    <property type="project" value="UniProtKB-KW"/>
</dbReference>
<dbReference type="InterPro" id="IPR019748">
    <property type="entry name" value="FERM_central"/>
</dbReference>
<dbReference type="Gene3D" id="2.30.29.30">
    <property type="entry name" value="Pleckstrin-homology domain (PH domain)/Phosphotyrosine-binding domain (PTB)"/>
    <property type="match status" value="1"/>
</dbReference>
<feature type="region of interest" description="Disordered" evidence="16">
    <location>
        <begin position="1055"/>
        <end position="1090"/>
    </location>
</feature>
<keyword evidence="13" id="KW-0325">Glycoprotein</keyword>
<dbReference type="InterPro" id="IPR029071">
    <property type="entry name" value="Ubiquitin-like_domsf"/>
</dbReference>
<dbReference type="SMART" id="SM00228">
    <property type="entry name" value="PDZ"/>
    <property type="match status" value="1"/>
</dbReference>
<feature type="domain" description="PDZ" evidence="19">
    <location>
        <begin position="82"/>
        <end position="159"/>
    </location>
</feature>
<dbReference type="InterPro" id="IPR001611">
    <property type="entry name" value="Leu-rich_rpt"/>
</dbReference>
<dbReference type="SMART" id="SM00369">
    <property type="entry name" value="LRR_TYP"/>
    <property type="match status" value="11"/>
</dbReference>
<evidence type="ECO:0000313" key="20">
    <source>
        <dbReference type="EMBL" id="KAG9270988.1"/>
    </source>
</evidence>
<dbReference type="PROSITE" id="PS50104">
    <property type="entry name" value="TIR"/>
    <property type="match status" value="1"/>
</dbReference>
<evidence type="ECO:0000256" key="4">
    <source>
        <dbReference type="ARBA" id="ARBA00022614"/>
    </source>
</evidence>
<keyword evidence="8" id="KW-0967">Endosome</keyword>
<dbReference type="SUPFAM" id="SSF50156">
    <property type="entry name" value="PDZ domain-like"/>
    <property type="match status" value="1"/>
</dbReference>
<dbReference type="GO" id="GO:0032755">
    <property type="term" value="P:positive regulation of interleukin-6 production"/>
    <property type="evidence" value="ECO:0007669"/>
    <property type="project" value="TreeGrafter"/>
</dbReference>
<dbReference type="InterPro" id="IPR000299">
    <property type="entry name" value="FERM_domain"/>
</dbReference>
<evidence type="ECO:0000256" key="8">
    <source>
        <dbReference type="ARBA" id="ARBA00022753"/>
    </source>
</evidence>
<keyword evidence="6" id="KW-0732">Signal</keyword>
<evidence type="ECO:0000256" key="6">
    <source>
        <dbReference type="ARBA" id="ARBA00022729"/>
    </source>
</evidence>
<organism evidence="20 21">
    <name type="scientific">Astyanax mexicanus</name>
    <name type="common">Blind cave fish</name>
    <name type="synonym">Astyanax fasciatus mexicanus</name>
    <dbReference type="NCBI Taxonomy" id="7994"/>
    <lineage>
        <taxon>Eukaryota</taxon>
        <taxon>Metazoa</taxon>
        <taxon>Chordata</taxon>
        <taxon>Craniata</taxon>
        <taxon>Vertebrata</taxon>
        <taxon>Euteleostomi</taxon>
        <taxon>Actinopterygii</taxon>
        <taxon>Neopterygii</taxon>
        <taxon>Teleostei</taxon>
        <taxon>Ostariophysi</taxon>
        <taxon>Characiformes</taxon>
        <taxon>Characoidei</taxon>
        <taxon>Acestrorhamphidae</taxon>
        <taxon>Acestrorhamphinae</taxon>
        <taxon>Astyanax</taxon>
    </lineage>
</organism>
<dbReference type="Pfam" id="PF21989">
    <property type="entry name" value="RA_2"/>
    <property type="match status" value="1"/>
</dbReference>
<feature type="compositionally biased region" description="Polar residues" evidence="16">
    <location>
        <begin position="27"/>
        <end position="42"/>
    </location>
</feature>
<dbReference type="GO" id="GO:0005886">
    <property type="term" value="C:plasma membrane"/>
    <property type="evidence" value="ECO:0007669"/>
    <property type="project" value="TreeGrafter"/>
</dbReference>
<dbReference type="PROSITE" id="PS50106">
    <property type="entry name" value="PDZ"/>
    <property type="match status" value="1"/>
</dbReference>
<dbReference type="SUPFAM" id="SSF47031">
    <property type="entry name" value="Second domain of FERM"/>
    <property type="match status" value="1"/>
</dbReference>
<evidence type="ECO:0000313" key="21">
    <source>
        <dbReference type="Proteomes" id="UP000752171"/>
    </source>
</evidence>
<dbReference type="Gene3D" id="3.80.10.10">
    <property type="entry name" value="Ribonuclease Inhibitor"/>
    <property type="match status" value="1"/>
</dbReference>
<dbReference type="FunFam" id="3.40.50.10140:FF:000003">
    <property type="entry name" value="Toll-like receptor 7"/>
    <property type="match status" value="1"/>
</dbReference>
<evidence type="ECO:0000256" key="1">
    <source>
        <dbReference type="ARBA" id="ARBA00004177"/>
    </source>
</evidence>
<proteinExistence type="inferred from homology"/>
<dbReference type="SUPFAM" id="SSF52047">
    <property type="entry name" value="RNI-like"/>
    <property type="match status" value="1"/>
</dbReference>
<evidence type="ECO:0000256" key="12">
    <source>
        <dbReference type="ARBA" id="ARBA00023170"/>
    </source>
</evidence>
<comment type="subcellular location">
    <subcellularLocation>
        <location evidence="15">Endomembrane system</location>
        <topology evidence="15">Single-pass type I membrane protein</topology>
    </subcellularLocation>
    <subcellularLocation>
        <location evidence="1">Endosome</location>
    </subcellularLocation>
</comment>
<dbReference type="SUPFAM" id="SSF50729">
    <property type="entry name" value="PH domain-like"/>
    <property type="match status" value="1"/>
</dbReference>
<dbReference type="PROSITE" id="PS51450">
    <property type="entry name" value="LRR"/>
    <property type="match status" value="4"/>
</dbReference>
<dbReference type="InterPro" id="IPR003591">
    <property type="entry name" value="Leu-rich_rpt_typical-subtyp"/>
</dbReference>
<evidence type="ECO:0000256" key="9">
    <source>
        <dbReference type="ARBA" id="ARBA00022859"/>
    </source>
</evidence>
<keyword evidence="7" id="KW-0677">Repeat</keyword>
<dbReference type="InterPro" id="IPR011993">
    <property type="entry name" value="PH-like_dom_sf"/>
</dbReference>
<dbReference type="Gene3D" id="3.10.20.90">
    <property type="entry name" value="Phosphatidylinositol 3-kinase Catalytic Subunit, Chain A, domain 1"/>
    <property type="match status" value="1"/>
</dbReference>
<dbReference type="InterPro" id="IPR035897">
    <property type="entry name" value="Toll_tir_struct_dom_sf"/>
</dbReference>
<dbReference type="PANTHER" id="PTHR47410">
    <property type="entry name" value="TOLL-LIKE RECEPTOR 7-RELATED"/>
    <property type="match status" value="1"/>
</dbReference>
<dbReference type="SUPFAM" id="SSF54236">
    <property type="entry name" value="Ubiquitin-like"/>
    <property type="match status" value="1"/>
</dbReference>
<dbReference type="GO" id="GO:0038187">
    <property type="term" value="F:pattern recognition receptor activity"/>
    <property type="evidence" value="ECO:0007669"/>
    <property type="project" value="TreeGrafter"/>
</dbReference>
<gene>
    <name evidence="20" type="primary">FRMPD4</name>
    <name evidence="20" type="ORF">AMEX_G13856</name>
</gene>
<dbReference type="EMBL" id="JAICCE010000011">
    <property type="protein sequence ID" value="KAG9270988.1"/>
    <property type="molecule type" value="Genomic_DNA"/>
</dbReference>
<evidence type="ECO:0000256" key="3">
    <source>
        <dbReference type="ARBA" id="ARBA00022588"/>
    </source>
</evidence>
<dbReference type="Pfam" id="PF13855">
    <property type="entry name" value="LRR_8"/>
    <property type="match status" value="2"/>
</dbReference>
<dbReference type="InterPro" id="IPR014352">
    <property type="entry name" value="FERM/acyl-CoA-bd_prot_sf"/>
</dbReference>
<dbReference type="GO" id="GO:0007249">
    <property type="term" value="P:canonical NF-kappaB signal transduction"/>
    <property type="evidence" value="ECO:0007669"/>
    <property type="project" value="TreeGrafter"/>
</dbReference>
<dbReference type="GO" id="GO:0051607">
    <property type="term" value="P:defense response to virus"/>
    <property type="evidence" value="ECO:0007669"/>
    <property type="project" value="TreeGrafter"/>
</dbReference>
<evidence type="ECO:0000256" key="7">
    <source>
        <dbReference type="ARBA" id="ARBA00022737"/>
    </source>
</evidence>
<feature type="domain" description="FERM" evidence="17">
    <location>
        <begin position="208"/>
        <end position="523"/>
    </location>
</feature>
<dbReference type="GO" id="GO:0002224">
    <property type="term" value="P:toll-like receptor signaling pathway"/>
    <property type="evidence" value="ECO:0007669"/>
    <property type="project" value="TreeGrafter"/>
</dbReference>
<dbReference type="SMART" id="SM00255">
    <property type="entry name" value="TIR"/>
    <property type="match status" value="1"/>
</dbReference>
<dbReference type="GO" id="GO:1902533">
    <property type="term" value="P:positive regulation of intracellular signal transduction"/>
    <property type="evidence" value="ECO:0007669"/>
    <property type="project" value="UniProtKB-ARBA"/>
</dbReference>
<evidence type="ECO:0000259" key="18">
    <source>
        <dbReference type="PROSITE" id="PS50104"/>
    </source>
</evidence>
<feature type="region of interest" description="Disordered" evidence="16">
    <location>
        <begin position="20"/>
        <end position="43"/>
    </location>
</feature>
<dbReference type="CDD" id="cd14473">
    <property type="entry name" value="FERM_B-lobe"/>
    <property type="match status" value="1"/>
</dbReference>
<sequence length="2363" mass="266956">MENSDELGVFTVIHHRTKASGCPPSSGGWTSSQGPLNGWDMTSSRDGRGDCFIDHVSQSSSLEEVRLGLDGGDKLVPPAPRKVEMRRDPVLGFGFVAGSEKPVVVRSVTPGGPSEGKLIPGDEIIMINEEAVSSAPRERVIDLVRSCKEAIVLTVVQPYPSPKSAFISAAKKAKLKSNPVKVRFAEEVIINGQVPETVKDNSLLFMPNVLKVYLENGQTKSFKFDSNTSIKDVLLTLQEKLSIKSIEHFSLMLEQKTEGSSTRLMLLHEQEMLTQVTQRPGSHKMKCFFRIAFVPKDPVDLLRRDPVAFEYLYVQSCKDVVQERFGSELKYDTALRLAALQMYILTLNTKHTQKVSLKYIDKEWGLALFLPPAVLSSMKEKNIKKAITHILKTNQNLVPPGKKLTALQAKVHYLKYLSDLRLYGGRVFKSTLLQGEKHTEVTLLVGPRHGISHVINTKTNLVALLADFSHVNRIEMYTEDERNVRVELHVLDVKPITLIMESSDAMNLVCLTAGYYRLLVDSRRSIFNMAKNSTEGHNSREKHNYQAIDWNYGSCGGCEDHGRGLSDPDSDYDVCGRRDSDVAPIYITELHQSQRAIRGAPMHPHGHPPPYYTAPRIKPQESPRSAKVSFIFGDPLLDSVNPQNLGYQRLMEDIPEVLDEHRALYGQQEDYKPLEPSFDMVDGFQYGAHMVYGDAKIFGTTNGIEEPLLHDICYAETTDDAEDEDDISCEEDMTMMGELRDKATSLLSLSESSDDIIDLTSLPPPPEGTDEEDCDVLLQSLNLAIAAPPPGFRDSSDEDEHHGAQAGTRKNQSDIPVSLIDSVPMQVSRGTEEVLDDAVVSTLQALEALAASEDHSHQQSDNSSGVEISRSFSPESASDSGNETNSSEMTESSELAAAQKLSENPLKMFVATAEGYQSVSEEKTEFRLTACDARTAPRNEESDCQSGTVPSSQTLRSDHLEMEPETMETKSLTDYFNRMHMDAIMGKRQGKVDDGACRVTSLGENEPRHGDIVGKYNNFNAFPPYQEKSLRSQQILDNKMSEHIYSEFISDTSMSQANLTPQKRNKLESRDMGGTMNLSKPRGPATDLNTHSPAEEAYLNEQATTEHQQMKASQAEKEVTRLYEYHLTKRMSSIQSEGIHSLQSSQCSSIDAGCSTGSSSCVTPMDSPLCTADNVHLLSESSLKGLGYPGAEEKGYSQSPHSSHNKLLHQNDVKDAKECPRLEKLQCSTLEMRGGEMEEGLCFALSTSVPTNHSCIAQRLGAKPEVSGERLFRSRASVYSEISELIQLRNEDTALDLIEGLNEKEMAEMTLLPITVLLLFFQSVWLQSSWYPKSLPCDVIRASNGTEVAVDCTSRSLTRIPAGIPSNATNLTLTINHIPHIQNTSFQGLDNVTEIDMRCNCVPIKIGPKDHMCTQSVTIDNGSFWQLKNLKSLYLDGNQLSSIPKGLPPNIVLLSLEVNRISTILKENLTEVPNIQFLYLGQNCYFRNPCNMSYYIEKDAFFHLERMTLLSLKSNNLSYIPHRLPSSLKELYLYNNNIQQVTEQDFQNLTDLEILDLSGNCPRCYNAPFPCVPCPNNAPFQIAENAFQNLTKLQILRLHSNSLTVVNKEWFQGCKQLKVLDLSSNFLGKAITYTSFPHYLPFLEELDLSFNYELQRYPSSLNLSRAFSHLKSLKILRIRGFVFQELKRQDILPLISLDKLEMIDLGTNFIKITDLSILTELKSFHIINLSDNKISSPSEGESPGALTMTARGAPDQYFTSPMSRGAQYQSGDVREIHYFRYDEYARSCKYRDKEVGTLSPFNTQCSSFGKTLDISRNNIFFLHSRFLNLQELRCLNLSGNAMSQALNGSEFAYLKNLQYLDFSRNRLDLMFSTAFQELSNLVVLDISYNNHYFEAEGLTHMLNFTKNLNKLTKLIMNHNQISTSTNTEMESFSLEHLEFKGNRLDMLWRDGDLRYVNYFKKLMSLKTLDISRNNLNFIPKQVFQGLPQTLIELNITNNKLKSFNWEFLKYLKNLQVLDLSSNQLKTVPAKLSNCSKSIVMLVLRKNEIASLTPNFLQDATSLRNLDLSYNQIKYIEESSFPENVIDNLQVLYLNNNRFICSCNATWFVRWINRTTVNIPRLATDVTCAAPGTQRGQSVIFLNLQACQHNYVSIMLSILTTSLILSILTLAISSHLFLWDVWYIYHFCLAKVKGYRRLLPDSTAYDAFVVYDKTDKAVSDWVMQELRLQLEDRGERRLQLCLEDRDWVPGCPLIENLSESIQLSKRTIFILTGRFIKSGHFKTAFYLAHQRLLDEKNDVIILIFLEKFSSSHSKYLRLRKRLYKRSVLEWPRNPRAQPYFWFCLKSVMAAESQQHYNKLFQETL</sequence>
<dbReference type="FunFam" id="2.30.29.30:FF:000066">
    <property type="entry name" value="FERM and PDZ domain-containing protein 4"/>
    <property type="match status" value="1"/>
</dbReference>
<evidence type="ECO:0000256" key="14">
    <source>
        <dbReference type="ARBA" id="ARBA00023198"/>
    </source>
</evidence>
<dbReference type="GO" id="GO:0005768">
    <property type="term" value="C:endosome"/>
    <property type="evidence" value="ECO:0007669"/>
    <property type="project" value="UniProtKB-SubCell"/>
</dbReference>
<dbReference type="SMART" id="SM00082">
    <property type="entry name" value="LRRCT"/>
    <property type="match status" value="1"/>
</dbReference>
<dbReference type="PROSITE" id="PS50057">
    <property type="entry name" value="FERM_3"/>
    <property type="match status" value="1"/>
</dbReference>
<evidence type="ECO:0000256" key="11">
    <source>
        <dbReference type="ARBA" id="ARBA00023136"/>
    </source>
</evidence>
<feature type="domain" description="TIR" evidence="18">
    <location>
        <begin position="2202"/>
        <end position="2347"/>
    </location>
</feature>
<reference evidence="20 21" key="1">
    <citation type="submission" date="2021-07" db="EMBL/GenBank/DDBJ databases">
        <authorList>
            <person name="Imarazene B."/>
            <person name="Zahm M."/>
            <person name="Klopp C."/>
            <person name="Cabau C."/>
            <person name="Beille S."/>
            <person name="Jouanno E."/>
            <person name="Castinel A."/>
            <person name="Lluch J."/>
            <person name="Gil L."/>
            <person name="Kuchtly C."/>
            <person name="Lopez Roques C."/>
            <person name="Donnadieu C."/>
            <person name="Parrinello H."/>
            <person name="Journot L."/>
            <person name="Du K."/>
            <person name="Schartl M."/>
            <person name="Retaux S."/>
            <person name="Guiguen Y."/>
        </authorList>
    </citation>
    <scope>NUCLEOTIDE SEQUENCE [LARGE SCALE GENOMIC DNA]</scope>
    <source>
        <strain evidence="20">Pach_M1</strain>
        <tissue evidence="20">Testis</tissue>
    </source>
</reference>
<feature type="region of interest" description="Disordered" evidence="16">
    <location>
        <begin position="851"/>
        <end position="895"/>
    </location>
</feature>
<evidence type="ECO:0000256" key="13">
    <source>
        <dbReference type="ARBA" id="ARBA00023180"/>
    </source>
</evidence>
<dbReference type="InterPro" id="IPR036034">
    <property type="entry name" value="PDZ_sf"/>
</dbReference>
<dbReference type="InterPro" id="IPR000483">
    <property type="entry name" value="Cys-rich_flank_reg_C"/>
</dbReference>
<feature type="region of interest" description="Disordered" evidence="16">
    <location>
        <begin position="787"/>
        <end position="817"/>
    </location>
</feature>
<dbReference type="FunFam" id="3.80.10.10:FF:000037">
    <property type="entry name" value="Toll-like receptor 7"/>
    <property type="match status" value="1"/>
</dbReference>
<dbReference type="SUPFAM" id="SSF52058">
    <property type="entry name" value="L domain-like"/>
    <property type="match status" value="1"/>
</dbReference>
<dbReference type="InterPro" id="IPR001478">
    <property type="entry name" value="PDZ"/>
</dbReference>
<dbReference type="OrthoDB" id="5859304at2759"/>
<dbReference type="PANTHER" id="PTHR47410:SF2">
    <property type="entry name" value="TOLL-LIKE RECEPTOR 7"/>
    <property type="match status" value="1"/>
</dbReference>
<keyword evidence="10" id="KW-1133">Transmembrane helix</keyword>
<accession>A0A8T2LG39</accession>
<dbReference type="Gene3D" id="3.40.50.10140">
    <property type="entry name" value="Toll/interleukin-1 receptor homology (TIR) domain"/>
    <property type="match status" value="1"/>
</dbReference>
<dbReference type="Proteomes" id="UP000752171">
    <property type="component" value="Unassembled WGS sequence"/>
</dbReference>
<dbReference type="Gene3D" id="2.30.42.10">
    <property type="match status" value="1"/>
</dbReference>
<dbReference type="Pfam" id="PF00373">
    <property type="entry name" value="FERM_M"/>
    <property type="match status" value="1"/>
</dbReference>
<dbReference type="SMART" id="SM00365">
    <property type="entry name" value="LRR_SD22"/>
    <property type="match status" value="9"/>
</dbReference>
<keyword evidence="3" id="KW-0399">Innate immunity</keyword>
<keyword evidence="4" id="KW-0433">Leucine-rich repeat</keyword>
<evidence type="ECO:0000259" key="19">
    <source>
        <dbReference type="PROSITE" id="PS50106"/>
    </source>
</evidence>
<evidence type="ECO:0000256" key="15">
    <source>
        <dbReference type="ARBA" id="ARBA00046288"/>
    </source>
</evidence>
<dbReference type="SMART" id="SM00295">
    <property type="entry name" value="B41"/>
    <property type="match status" value="1"/>
</dbReference>
<dbReference type="Gene3D" id="1.20.80.10">
    <property type="match status" value="1"/>
</dbReference>
<dbReference type="SMART" id="SM00364">
    <property type="entry name" value="LRR_BAC"/>
    <property type="match status" value="6"/>
</dbReference>
<dbReference type="CDD" id="cd21943">
    <property type="entry name" value="LGNbd_FRMPD4"/>
    <property type="match status" value="1"/>
</dbReference>
<dbReference type="InterPro" id="IPR041779">
    <property type="entry name" value="FRMPD1/3/4_FERM_C"/>
</dbReference>
<evidence type="ECO:0000259" key="17">
    <source>
        <dbReference type="PROSITE" id="PS50057"/>
    </source>
</evidence>
<protein>
    <submittedName>
        <fullName evidence="20">FERM and PDZ domain-containing protein 4-like</fullName>
    </submittedName>
</protein>
<keyword evidence="12" id="KW-0675">Receptor</keyword>
<keyword evidence="9" id="KW-0391">Immunity</keyword>
<dbReference type="FunFam" id="2.30.42.10:FF:000053">
    <property type="entry name" value="FERM and PDZ domain-containing protein 4"/>
    <property type="match status" value="1"/>
</dbReference>
<dbReference type="CDD" id="cd06769">
    <property type="entry name" value="PDZ_FRMPD1_3_4-like"/>
    <property type="match status" value="1"/>
</dbReference>
<keyword evidence="11" id="KW-0472">Membrane</keyword>
<dbReference type="Pfam" id="PF01582">
    <property type="entry name" value="TIR"/>
    <property type="match status" value="1"/>
</dbReference>
<dbReference type="Pfam" id="PF00595">
    <property type="entry name" value="PDZ"/>
    <property type="match status" value="1"/>
</dbReference>
<dbReference type="InterPro" id="IPR019749">
    <property type="entry name" value="Band_41_domain"/>
</dbReference>
<dbReference type="GO" id="GO:0045087">
    <property type="term" value="P:innate immune response"/>
    <property type="evidence" value="ECO:0007669"/>
    <property type="project" value="UniProtKB-KW"/>
</dbReference>
<evidence type="ECO:0000256" key="16">
    <source>
        <dbReference type="SAM" id="MobiDB-lite"/>
    </source>
</evidence>
<keyword evidence="5" id="KW-0812">Transmembrane</keyword>
<dbReference type="CDD" id="cd13183">
    <property type="entry name" value="FERM_C_FRMPD1_FRMPD3_FRMPD4"/>
    <property type="match status" value="1"/>
</dbReference>